<keyword evidence="2" id="KW-1185">Reference proteome</keyword>
<dbReference type="EMBL" id="LWCA01000349">
    <property type="protein sequence ID" value="OAF69020.1"/>
    <property type="molecule type" value="Genomic_DNA"/>
</dbReference>
<protein>
    <submittedName>
        <fullName evidence="1">Uncharacterized protein</fullName>
    </submittedName>
</protein>
<dbReference type="AlphaFoldDB" id="A0A177B4F1"/>
<gene>
    <name evidence="1" type="ORF">A3Q56_03222</name>
</gene>
<dbReference type="Proteomes" id="UP000078046">
    <property type="component" value="Unassembled WGS sequence"/>
</dbReference>
<name>A0A177B4F1_9BILA</name>
<evidence type="ECO:0000313" key="2">
    <source>
        <dbReference type="Proteomes" id="UP000078046"/>
    </source>
</evidence>
<accession>A0A177B4F1</accession>
<reference evidence="1 2" key="1">
    <citation type="submission" date="2016-04" db="EMBL/GenBank/DDBJ databases">
        <title>The genome of Intoshia linei affirms orthonectids as highly simplified spiralians.</title>
        <authorList>
            <person name="Mikhailov K.V."/>
            <person name="Slusarev G.S."/>
            <person name="Nikitin M.A."/>
            <person name="Logacheva M.D."/>
            <person name="Penin A."/>
            <person name="Aleoshin V."/>
            <person name="Panchin Y.V."/>
        </authorList>
    </citation>
    <scope>NUCLEOTIDE SEQUENCE [LARGE SCALE GENOMIC DNA]</scope>
    <source>
        <strain evidence="1">Intl2013</strain>
        <tissue evidence="1">Whole animal</tissue>
    </source>
</reference>
<evidence type="ECO:0000313" key="1">
    <source>
        <dbReference type="EMBL" id="OAF69020.1"/>
    </source>
</evidence>
<proteinExistence type="predicted"/>
<comment type="caution">
    <text evidence="1">The sequence shown here is derived from an EMBL/GenBank/DDBJ whole genome shotgun (WGS) entry which is preliminary data.</text>
</comment>
<sequence length="80" mass="9403">MCNTYHKNILAETENLLKMIPNFDENEIQQQFNVALQNINTELLIIDEMMAELDAEFNAHLEYVQSQGGIDSYFNYMIMH</sequence>
<organism evidence="1 2">
    <name type="scientific">Intoshia linei</name>
    <dbReference type="NCBI Taxonomy" id="1819745"/>
    <lineage>
        <taxon>Eukaryota</taxon>
        <taxon>Metazoa</taxon>
        <taxon>Spiralia</taxon>
        <taxon>Lophotrochozoa</taxon>
        <taxon>Mesozoa</taxon>
        <taxon>Orthonectida</taxon>
        <taxon>Rhopaluridae</taxon>
        <taxon>Intoshia</taxon>
    </lineage>
</organism>